<dbReference type="EMBL" id="JAQSIO010000012">
    <property type="protein sequence ID" value="MDD0816960.1"/>
    <property type="molecule type" value="Genomic_DNA"/>
</dbReference>
<dbReference type="Proteomes" id="UP001528672">
    <property type="component" value="Unassembled WGS sequence"/>
</dbReference>
<name>A0ABT5MP13_9BURK</name>
<dbReference type="RefSeq" id="WP_273929237.1">
    <property type="nucleotide sequence ID" value="NZ_JAQSIO010000012.1"/>
</dbReference>
<gene>
    <name evidence="1" type="ORF">PSQ39_20175</name>
</gene>
<keyword evidence="2" id="KW-1185">Reference proteome</keyword>
<reference evidence="1 2" key="1">
    <citation type="submission" date="2023-02" db="EMBL/GenBank/DDBJ databases">
        <title>Bacterial whole genome sequence for Curvibacter sp. HBC28.</title>
        <authorList>
            <person name="Le V."/>
            <person name="Ko S.-R."/>
            <person name="Ahn C.-Y."/>
            <person name="Oh H.-M."/>
        </authorList>
    </citation>
    <scope>NUCLEOTIDE SEQUENCE [LARGE SCALE GENOMIC DNA]</scope>
    <source>
        <strain evidence="1 2">HBC28</strain>
    </source>
</reference>
<organism evidence="1 2">
    <name type="scientific">Curvibacter microcysteis</name>
    <dbReference type="NCBI Taxonomy" id="3026419"/>
    <lineage>
        <taxon>Bacteria</taxon>
        <taxon>Pseudomonadati</taxon>
        <taxon>Pseudomonadota</taxon>
        <taxon>Betaproteobacteria</taxon>
        <taxon>Burkholderiales</taxon>
        <taxon>Comamonadaceae</taxon>
        <taxon>Curvibacter</taxon>
    </lineage>
</organism>
<proteinExistence type="predicted"/>
<dbReference type="Pfam" id="PF11142">
    <property type="entry name" value="DUF2917"/>
    <property type="match status" value="1"/>
</dbReference>
<accession>A0ABT5MP13</accession>
<evidence type="ECO:0000313" key="1">
    <source>
        <dbReference type="EMBL" id="MDD0816960.1"/>
    </source>
</evidence>
<evidence type="ECO:0000313" key="2">
    <source>
        <dbReference type="Proteomes" id="UP001528672"/>
    </source>
</evidence>
<dbReference type="InterPro" id="IPR021317">
    <property type="entry name" value="DUF2917"/>
</dbReference>
<protein>
    <submittedName>
        <fullName evidence="1">DUF2917 domain-containing protein</fullName>
    </submittedName>
</protein>
<sequence length="180" mass="19625">MLSRPVLESQQSAAVVPAGRAFPGGWKLVANRAVTFRPRERSVMEVNQGRIWLTFTGPHTGHGNESGDRFLCAGDWLLVEAGQTVVMEAFSREDVTFRRDWALPHVVVSEVMPQRPFAEPEVAATPWQRDVRQPLVDLGRALGLGWQAGLAGSQAMGRLVAGVARLAFWAATGGRPSRLA</sequence>
<comment type="caution">
    <text evidence="1">The sequence shown here is derived from an EMBL/GenBank/DDBJ whole genome shotgun (WGS) entry which is preliminary data.</text>
</comment>